<dbReference type="STRING" id="118168.MC7420_7464"/>
<dbReference type="Gene3D" id="1.10.287.1490">
    <property type="match status" value="1"/>
</dbReference>
<keyword evidence="4" id="KW-1185">Reference proteome</keyword>
<evidence type="ECO:0000256" key="2">
    <source>
        <dbReference type="SAM" id="Phobius"/>
    </source>
</evidence>
<dbReference type="SUPFAM" id="SSF57997">
    <property type="entry name" value="Tropomyosin"/>
    <property type="match status" value="1"/>
</dbReference>
<keyword evidence="1" id="KW-0175">Coiled coil</keyword>
<feature type="transmembrane region" description="Helical" evidence="2">
    <location>
        <begin position="47"/>
        <end position="67"/>
    </location>
</feature>
<dbReference type="RefSeq" id="WP_006098288.1">
    <property type="nucleotide sequence ID" value="NZ_DS989841.1"/>
</dbReference>
<dbReference type="HOGENOM" id="CLU_033222_0_0_3"/>
<evidence type="ECO:0000256" key="1">
    <source>
        <dbReference type="SAM" id="Coils"/>
    </source>
</evidence>
<dbReference type="AlphaFoldDB" id="B4VHY9"/>
<evidence type="ECO:0008006" key="5">
    <source>
        <dbReference type="Google" id="ProtNLM"/>
    </source>
</evidence>
<dbReference type="InterPro" id="IPR021435">
    <property type="entry name" value="DUF3084"/>
</dbReference>
<proteinExistence type="predicted"/>
<gene>
    <name evidence="3" type="ORF">MC7420_7464</name>
</gene>
<evidence type="ECO:0000313" key="4">
    <source>
        <dbReference type="Proteomes" id="UP000003835"/>
    </source>
</evidence>
<dbReference type="OrthoDB" id="9812848at2"/>
<keyword evidence="2" id="KW-0472">Membrane</keyword>
<dbReference type="EMBL" id="DS989841">
    <property type="protein sequence ID" value="EDX78811.1"/>
    <property type="molecule type" value="Genomic_DNA"/>
</dbReference>
<keyword evidence="2" id="KW-0812">Transmembrane</keyword>
<evidence type="ECO:0000313" key="3">
    <source>
        <dbReference type="EMBL" id="EDX78811.1"/>
    </source>
</evidence>
<feature type="coiled-coil region" evidence="1">
    <location>
        <begin position="78"/>
        <end position="305"/>
    </location>
</feature>
<feature type="transmembrane region" description="Helical" evidence="2">
    <location>
        <begin position="6"/>
        <end position="26"/>
    </location>
</feature>
<dbReference type="Pfam" id="PF11283">
    <property type="entry name" value="DUF3084"/>
    <property type="match status" value="1"/>
</dbReference>
<dbReference type="eggNOG" id="COG4372">
    <property type="taxonomic scope" value="Bacteria"/>
</dbReference>
<reference evidence="3 4" key="1">
    <citation type="submission" date="2008-07" db="EMBL/GenBank/DDBJ databases">
        <authorList>
            <person name="Tandeau de Marsac N."/>
            <person name="Ferriera S."/>
            <person name="Johnson J."/>
            <person name="Kravitz S."/>
            <person name="Beeson K."/>
            <person name="Sutton G."/>
            <person name="Rogers Y.-H."/>
            <person name="Friedman R."/>
            <person name="Frazier M."/>
            <person name="Venter J.C."/>
        </authorList>
    </citation>
    <scope>NUCLEOTIDE SEQUENCE [LARGE SCALE GENOMIC DNA]</scope>
    <source>
        <strain evidence="3 4">PCC 7420</strain>
    </source>
</reference>
<name>B4VHY9_9CYAN</name>
<sequence>MTSAYILIVAILLLGGVLATLGDRIGTKVGKARLSLFNLRPRKTATVVTIMTGCLISASTLGILFGLSESLREGVFQLDNILRQLRHARRDVEVVNAQKQQVEGELAKTRAEQAKVQQRLDELNSNFQKAQAQLRDISKQASNLRSEIQSLLAERGQLIEQRNQLRADISQLKELVAQRDQELEETSQQLALKNQELEQRNQQLREKEQELAQKDNVIETMAEREARLQEAIAQREARLQELQAELQEAIAQREVRLAQLEEELAQRELLIAQRNKQLQEQEQQLAFLERQVDILEQYYQNYQALRQGNVAILRGQVLAFGVVRIVEPSAASEAVDQLLREANRTATEIILPGSEEPKEPLIQITKAQAEQLIEQIQDGEDYVVRILSAGNYVVGEKPIQAFADAALNQMVFEPGEVLAAVSIDTSTLTNKALQQRIDQLLAASQFRARRAGVLGLIQVADGDPSTLIRFIEQLAESEQPLAVRAIAQDQTSTAGPLKMQLVAIQNGQIVFST</sequence>
<dbReference type="Proteomes" id="UP000003835">
    <property type="component" value="Unassembled WGS sequence"/>
</dbReference>
<protein>
    <recommendedName>
        <fullName evidence="5">DUF3084 domain-containing protein</fullName>
    </recommendedName>
</protein>
<accession>B4VHY9</accession>
<keyword evidence="2" id="KW-1133">Transmembrane helix</keyword>
<organism evidence="3 4">
    <name type="scientific">Coleofasciculus chthonoplastes PCC 7420</name>
    <dbReference type="NCBI Taxonomy" id="118168"/>
    <lineage>
        <taxon>Bacteria</taxon>
        <taxon>Bacillati</taxon>
        <taxon>Cyanobacteriota</taxon>
        <taxon>Cyanophyceae</taxon>
        <taxon>Coleofasciculales</taxon>
        <taxon>Coleofasciculaceae</taxon>
        <taxon>Coleofasciculus</taxon>
    </lineage>
</organism>